<sequence length="666" mass="73438">MDWRQAELEYTDEVIGETTIPRAFFDAVERHGDIDCQLYKGGIYDRSLVSAGIVPAAPDGEYAPLSYERVGEIVARLAAGFRDLGVEADDRVSIYADTRMEWAHADMAIQTAEAVATTVYTESSPEQVQYLLEDPGSMGVVVENADLLGTLAEVEDRLGLGFVVTLDDVPDEVAESITADVCTLAEVYQRGAEEFDREQVERWLDRRDWTDLSSLVYTSGTTGDPKGVMLQHKHWRTLLNAVRKRLGPRPDKPDDMPTFEAGKTSLAFLPLAHAFERSGHFQSLASGITIGYAESPDTVGDDIAKVKPQIANSVPRVYERIYNGMREEASDSAVSKRIFEWAVETGQAYDDAESPGVGLRAKMQLADKLVFSKVREALGGNIELFVSGGGSLSTDLAKLYRAMGITIIEGYGLTETAPGLVFNPPEEIKIGTMGPPLHGVQLKLDRGVVSPEQEEAADGEVGELLAKGPNVFEGYWNKPEKTEAAFTATGWFRTGDIVARDEDDYYSFVDRRKNLIVLDTGKNVAPEPIEDEFATSARIDQIMLVGDDEKFIAAVIVPNFEQLRDWADEAGIDLPDDPAAVANDERVREWVSEEVEAVNERLGRHERIKEFRLAPEEWTADNDALTPSLKKKRRVIRSRHQGLIDEIYGRAEPAAETGPGAAADDD</sequence>
<dbReference type="GO" id="GO:0016020">
    <property type="term" value="C:membrane"/>
    <property type="evidence" value="ECO:0007669"/>
    <property type="project" value="TreeGrafter"/>
</dbReference>
<evidence type="ECO:0000313" key="6">
    <source>
        <dbReference type="Proteomes" id="UP000319894"/>
    </source>
</evidence>
<dbReference type="Gene3D" id="3.40.50.12780">
    <property type="entry name" value="N-terminal domain of ligase-like"/>
    <property type="match status" value="1"/>
</dbReference>
<name>A0A554MXU8_9EURY</name>
<keyword evidence="5" id="KW-0436">Ligase</keyword>
<keyword evidence="1" id="KW-0547">Nucleotide-binding</keyword>
<dbReference type="PANTHER" id="PTHR43272:SF33">
    <property type="entry name" value="AMP-BINDING DOMAIN-CONTAINING PROTEIN-RELATED"/>
    <property type="match status" value="1"/>
</dbReference>
<evidence type="ECO:0000256" key="1">
    <source>
        <dbReference type="ARBA" id="ARBA00022741"/>
    </source>
</evidence>
<dbReference type="OrthoDB" id="70225at2157"/>
<dbReference type="PANTHER" id="PTHR43272">
    <property type="entry name" value="LONG-CHAIN-FATTY-ACID--COA LIGASE"/>
    <property type="match status" value="1"/>
</dbReference>
<organism evidence="5 6">
    <name type="scientific">Haloglomus irregulare</name>
    <dbReference type="NCBI Taxonomy" id="2234134"/>
    <lineage>
        <taxon>Archaea</taxon>
        <taxon>Methanobacteriati</taxon>
        <taxon>Methanobacteriota</taxon>
        <taxon>Stenosarchaea group</taxon>
        <taxon>Halobacteria</taxon>
        <taxon>Halobacteriales</taxon>
        <taxon>Natronomonadaceae</taxon>
        <taxon>Haloglomus</taxon>
    </lineage>
</organism>
<evidence type="ECO:0000313" key="5">
    <source>
        <dbReference type="EMBL" id="TSD09600.1"/>
    </source>
</evidence>
<dbReference type="Pfam" id="PF00501">
    <property type="entry name" value="AMP-binding"/>
    <property type="match status" value="1"/>
</dbReference>
<dbReference type="InParanoid" id="A0A554MXU8"/>
<proteinExistence type="predicted"/>
<feature type="domain" description="AMP-dependent synthetase/ligase" evidence="4">
    <location>
        <begin position="59"/>
        <end position="476"/>
    </location>
</feature>
<dbReference type="Pfam" id="PF23562">
    <property type="entry name" value="AMP-binding_C_3"/>
    <property type="match status" value="1"/>
</dbReference>
<dbReference type="InterPro" id="IPR042099">
    <property type="entry name" value="ANL_N_sf"/>
</dbReference>
<accession>A0A554MXU8</accession>
<dbReference type="GO" id="GO:0004467">
    <property type="term" value="F:long-chain fatty acid-CoA ligase activity"/>
    <property type="evidence" value="ECO:0007669"/>
    <property type="project" value="TreeGrafter"/>
</dbReference>
<protein>
    <submittedName>
        <fullName evidence="5">Long-chain fatty acid--CoA ligase</fullName>
    </submittedName>
</protein>
<feature type="region of interest" description="Disordered" evidence="3">
    <location>
        <begin position="647"/>
        <end position="666"/>
    </location>
</feature>
<evidence type="ECO:0000256" key="2">
    <source>
        <dbReference type="ARBA" id="ARBA00022840"/>
    </source>
</evidence>
<evidence type="ECO:0000256" key="3">
    <source>
        <dbReference type="SAM" id="MobiDB-lite"/>
    </source>
</evidence>
<evidence type="ECO:0000259" key="4">
    <source>
        <dbReference type="Pfam" id="PF00501"/>
    </source>
</evidence>
<dbReference type="AlphaFoldDB" id="A0A554MXU8"/>
<dbReference type="CDD" id="cd05907">
    <property type="entry name" value="VL_LC_FACS_like"/>
    <property type="match status" value="1"/>
</dbReference>
<dbReference type="Proteomes" id="UP000319894">
    <property type="component" value="Unassembled WGS sequence"/>
</dbReference>
<comment type="caution">
    <text evidence="5">The sequence shown here is derived from an EMBL/GenBank/DDBJ whole genome shotgun (WGS) entry which is preliminary data.</text>
</comment>
<dbReference type="SUPFAM" id="SSF56801">
    <property type="entry name" value="Acetyl-CoA synthetase-like"/>
    <property type="match status" value="1"/>
</dbReference>
<feature type="compositionally biased region" description="Low complexity" evidence="3">
    <location>
        <begin position="651"/>
        <end position="666"/>
    </location>
</feature>
<dbReference type="GO" id="GO:0005524">
    <property type="term" value="F:ATP binding"/>
    <property type="evidence" value="ECO:0007669"/>
    <property type="project" value="UniProtKB-KW"/>
</dbReference>
<keyword evidence="6" id="KW-1185">Reference proteome</keyword>
<dbReference type="EMBL" id="QMDX01000011">
    <property type="protein sequence ID" value="TSD09600.1"/>
    <property type="molecule type" value="Genomic_DNA"/>
</dbReference>
<keyword evidence="2" id="KW-0067">ATP-binding</keyword>
<dbReference type="RefSeq" id="WP_144262886.1">
    <property type="nucleotide sequence ID" value="NZ_QMDX01000011.1"/>
</dbReference>
<reference evidence="5 6" key="1">
    <citation type="submission" date="2018-06" db="EMBL/GenBank/DDBJ databases">
        <title>Natronomonas sp. F16-60 a new haloarchaeon isolated from a solar saltern of Isla Cristina, Huelva, Spain.</title>
        <authorList>
            <person name="Duran-Viseras A."/>
            <person name="Sanchez-Porro C."/>
            <person name="Ventosa A."/>
        </authorList>
    </citation>
    <scope>NUCLEOTIDE SEQUENCE [LARGE SCALE GENOMIC DNA]</scope>
    <source>
        <strain evidence="5 6">F16-60</strain>
    </source>
</reference>
<gene>
    <name evidence="5" type="ORF">DP107_14580</name>
</gene>
<dbReference type="InterPro" id="IPR020845">
    <property type="entry name" value="AMP-binding_CS"/>
</dbReference>
<dbReference type="InterPro" id="IPR000873">
    <property type="entry name" value="AMP-dep_synth/lig_dom"/>
</dbReference>
<dbReference type="PROSITE" id="PS00455">
    <property type="entry name" value="AMP_BINDING"/>
    <property type="match status" value="1"/>
</dbReference>